<dbReference type="InterPro" id="IPR057666">
    <property type="entry name" value="DrpA_SLOG"/>
</dbReference>
<dbReference type="RefSeq" id="WP_013136635.1">
    <property type="nucleotide sequence ID" value="NC_014166.1"/>
</dbReference>
<comment type="similarity">
    <text evidence="1">Belongs to the DprA/Smf family.</text>
</comment>
<dbReference type="Pfam" id="PF02481">
    <property type="entry name" value="DNA_processg_A"/>
    <property type="match status" value="1"/>
</dbReference>
<dbReference type="STRING" id="572480.Arnit_2842"/>
<evidence type="ECO:0000259" key="2">
    <source>
        <dbReference type="Pfam" id="PF02481"/>
    </source>
</evidence>
<feature type="domain" description="Smf/DprA SLOG" evidence="2">
    <location>
        <begin position="11"/>
        <end position="205"/>
    </location>
</feature>
<dbReference type="eggNOG" id="COG0758">
    <property type="taxonomic scope" value="Bacteria"/>
</dbReference>
<dbReference type="Gene3D" id="3.40.50.450">
    <property type="match status" value="1"/>
</dbReference>
<evidence type="ECO:0000256" key="1">
    <source>
        <dbReference type="ARBA" id="ARBA00006525"/>
    </source>
</evidence>
<evidence type="ECO:0000313" key="4">
    <source>
        <dbReference type="Proteomes" id="UP000000939"/>
    </source>
</evidence>
<dbReference type="AlphaFoldDB" id="D5V770"/>
<dbReference type="PANTHER" id="PTHR43022">
    <property type="entry name" value="PROTEIN SMF"/>
    <property type="match status" value="1"/>
</dbReference>
<dbReference type="InterPro" id="IPR003488">
    <property type="entry name" value="DprA"/>
</dbReference>
<evidence type="ECO:0000313" key="3">
    <source>
        <dbReference type="EMBL" id="ADG94490.1"/>
    </source>
</evidence>
<dbReference type="SUPFAM" id="SSF102405">
    <property type="entry name" value="MCP/YpsA-like"/>
    <property type="match status" value="1"/>
</dbReference>
<keyword evidence="4" id="KW-1185">Reference proteome</keyword>
<dbReference type="HOGENOM" id="CLU_029601_0_4_7"/>
<dbReference type="EMBL" id="CP001999">
    <property type="protein sequence ID" value="ADG94490.1"/>
    <property type="molecule type" value="Genomic_DNA"/>
</dbReference>
<dbReference type="GO" id="GO:0009294">
    <property type="term" value="P:DNA-mediated transformation"/>
    <property type="evidence" value="ECO:0007669"/>
    <property type="project" value="InterPro"/>
</dbReference>
<sequence length="257" mass="29052">MNSIIDFEIPELQNLAKPIKTLFYKGNTKLLKKPKISIVGTRRTLNYTQFTTHQLATKLSLAGNCIVSGGAIGVDTISHRAAGVNNTILVSPCGINYRYPAINKKIIEEIEQQGLVLSSFDEDFKATRYSFVLRNEIVVALGDILIVAQADLNSGSLRSVEYALKMQKEIFVLPHRINESQGTTLLAKKGLAKIIYDIDEFVEQYTRTPIQKEKDNFLEYCKKNPTYEEAIFRYHSLVYEYELSGKIEVKNGFITLT</sequence>
<dbReference type="Proteomes" id="UP000000939">
    <property type="component" value="Chromosome"/>
</dbReference>
<dbReference type="KEGG" id="ant:Arnit_2842"/>
<organism evidence="3 4">
    <name type="scientific">Arcobacter nitrofigilis (strain ATCC 33309 / DSM 7299 / CCUG 15893 / LMG 7604 / NCTC 12251 / CI)</name>
    <name type="common">Campylobacter nitrofigilis</name>
    <dbReference type="NCBI Taxonomy" id="572480"/>
    <lineage>
        <taxon>Bacteria</taxon>
        <taxon>Pseudomonadati</taxon>
        <taxon>Campylobacterota</taxon>
        <taxon>Epsilonproteobacteria</taxon>
        <taxon>Campylobacterales</taxon>
        <taxon>Arcobacteraceae</taxon>
        <taxon>Arcobacter</taxon>
    </lineage>
</organism>
<gene>
    <name evidence="3" type="ordered locus">Arnit_2842</name>
</gene>
<accession>D5V770</accession>
<dbReference type="PANTHER" id="PTHR43022:SF1">
    <property type="entry name" value="PROTEIN SMF"/>
    <property type="match status" value="1"/>
</dbReference>
<dbReference type="OrthoDB" id="9785707at2"/>
<protein>
    <submittedName>
        <fullName evidence="3">SMF family protein</fullName>
    </submittedName>
</protein>
<name>D5V770_ARCNC</name>
<reference evidence="3 4" key="1">
    <citation type="journal article" date="2010" name="Stand. Genomic Sci.">
        <title>Complete genome sequence of Arcobacter nitrofigilis type strain (CI).</title>
        <authorList>
            <person name="Pati A."/>
            <person name="Gronow S."/>
            <person name="Lapidus A."/>
            <person name="Copeland A."/>
            <person name="Glavina Del Rio T."/>
            <person name="Nolan M."/>
            <person name="Lucas S."/>
            <person name="Tice H."/>
            <person name="Cheng J.F."/>
            <person name="Han C."/>
            <person name="Chertkov O."/>
            <person name="Bruce D."/>
            <person name="Tapia R."/>
            <person name="Goodwin L."/>
            <person name="Pitluck S."/>
            <person name="Liolios K."/>
            <person name="Ivanova N."/>
            <person name="Mavromatis K."/>
            <person name="Chen A."/>
            <person name="Palaniappan K."/>
            <person name="Land M."/>
            <person name="Hauser L."/>
            <person name="Chang Y.J."/>
            <person name="Jeffries C.D."/>
            <person name="Detter J.C."/>
            <person name="Rohde M."/>
            <person name="Goker M."/>
            <person name="Bristow J."/>
            <person name="Eisen J.A."/>
            <person name="Markowitz V."/>
            <person name="Hugenholtz P."/>
            <person name="Klenk H.P."/>
            <person name="Kyrpides N.C."/>
        </authorList>
    </citation>
    <scope>NUCLEOTIDE SEQUENCE [LARGE SCALE GENOMIC DNA]</scope>
    <source>
        <strain evidence="4">ATCC 33309 / DSM 7299 / CCUG 15893 / LMG 7604 / NCTC 12251 / CI</strain>
    </source>
</reference>
<proteinExistence type="inferred from homology"/>